<reference evidence="3 4" key="1">
    <citation type="journal article" date="2017" name="Elife">
        <title>Extensive horizontal gene transfer in cheese-associated bacteria.</title>
        <authorList>
            <person name="Bonham K.S."/>
            <person name="Wolfe B.E."/>
            <person name="Dutton R.J."/>
        </authorList>
    </citation>
    <scope>NUCLEOTIDE SEQUENCE [LARGE SCALE GENOMIC DNA]</scope>
    <source>
        <strain evidence="3 4">738_8</strain>
    </source>
</reference>
<comment type="similarity">
    <text evidence="1">Belongs to the carbon-nitrogen hydrolase superfamily. NIT1/NIT2 family.</text>
</comment>
<protein>
    <submittedName>
        <fullName evidence="3">Hydrolase</fullName>
    </submittedName>
</protein>
<dbReference type="PROSITE" id="PS50263">
    <property type="entry name" value="CN_HYDROLASE"/>
    <property type="match status" value="1"/>
</dbReference>
<dbReference type="EMBL" id="NRHA01000025">
    <property type="protein sequence ID" value="PCC52170.1"/>
    <property type="molecule type" value="Genomic_DNA"/>
</dbReference>
<dbReference type="CDD" id="cd07581">
    <property type="entry name" value="nitrilase_3"/>
    <property type="match status" value="1"/>
</dbReference>
<dbReference type="PROSITE" id="PS01227">
    <property type="entry name" value="UPF0012"/>
    <property type="match status" value="1"/>
</dbReference>
<name>A0A2A3ZKG6_BREAU</name>
<evidence type="ECO:0000259" key="2">
    <source>
        <dbReference type="PROSITE" id="PS50263"/>
    </source>
</evidence>
<accession>A0A2A3ZKG6</accession>
<organism evidence="3 4">
    <name type="scientific">Brevibacterium aurantiacum</name>
    <dbReference type="NCBI Taxonomy" id="273384"/>
    <lineage>
        <taxon>Bacteria</taxon>
        <taxon>Bacillati</taxon>
        <taxon>Actinomycetota</taxon>
        <taxon>Actinomycetes</taxon>
        <taxon>Micrococcales</taxon>
        <taxon>Brevibacteriaceae</taxon>
        <taxon>Brevibacterium</taxon>
    </lineage>
</organism>
<sequence>MTLKVATAQFAPTTDKAHNLTQIRGLVHKAVGEGAELVVFPEYSTFTNSIIDESFVESAEPLDGKTVTEVRRISADNGVAVILGVNEPDGHGRMFNTLVAINNGEIQATYRKVHLYDAFGVKESAVVTAGPLTQPELMEINGFRIGMQTCYDLRFPEVSRTLVDAGADVLALPAEWVPGPLKEFHWTALLRARAIENTVYVAAADQSAPTGVGHSAIVDPMGISVAMIADGTGLAQAEINRERIDQVRQTNPALGMRRFQVTPKD</sequence>
<evidence type="ECO:0000256" key="1">
    <source>
        <dbReference type="ARBA" id="ARBA00010613"/>
    </source>
</evidence>
<comment type="caution">
    <text evidence="3">The sequence shown here is derived from an EMBL/GenBank/DDBJ whole genome shotgun (WGS) entry which is preliminary data.</text>
</comment>
<dbReference type="InterPro" id="IPR001110">
    <property type="entry name" value="UPF0012_CS"/>
</dbReference>
<evidence type="ECO:0000313" key="4">
    <source>
        <dbReference type="Proteomes" id="UP000217881"/>
    </source>
</evidence>
<dbReference type="AlphaFoldDB" id="A0A2A3ZKG6"/>
<dbReference type="Gene3D" id="3.60.110.10">
    <property type="entry name" value="Carbon-nitrogen hydrolase"/>
    <property type="match status" value="1"/>
</dbReference>
<dbReference type="Pfam" id="PF00795">
    <property type="entry name" value="CN_hydrolase"/>
    <property type="match status" value="1"/>
</dbReference>
<dbReference type="SUPFAM" id="SSF56317">
    <property type="entry name" value="Carbon-nitrogen hydrolase"/>
    <property type="match status" value="1"/>
</dbReference>
<dbReference type="Proteomes" id="UP000217881">
    <property type="component" value="Unassembled WGS sequence"/>
</dbReference>
<feature type="domain" description="CN hydrolase" evidence="2">
    <location>
        <begin position="3"/>
        <end position="241"/>
    </location>
</feature>
<proteinExistence type="inferred from homology"/>
<dbReference type="GO" id="GO:0016787">
    <property type="term" value="F:hydrolase activity"/>
    <property type="evidence" value="ECO:0007669"/>
    <property type="project" value="UniProtKB-KW"/>
</dbReference>
<dbReference type="PANTHER" id="PTHR23088">
    <property type="entry name" value="NITRILASE-RELATED"/>
    <property type="match status" value="1"/>
</dbReference>
<dbReference type="InterPro" id="IPR036526">
    <property type="entry name" value="C-N_Hydrolase_sf"/>
</dbReference>
<gene>
    <name evidence="3" type="ORF">CIK59_17365</name>
</gene>
<evidence type="ECO:0000313" key="3">
    <source>
        <dbReference type="EMBL" id="PCC52170.1"/>
    </source>
</evidence>
<dbReference type="PANTHER" id="PTHR23088:SF27">
    <property type="entry name" value="DEAMINATED GLUTATHIONE AMIDASE"/>
    <property type="match status" value="1"/>
</dbReference>
<keyword evidence="3" id="KW-0378">Hydrolase</keyword>
<dbReference type="RefSeq" id="WP_096147094.1">
    <property type="nucleotide sequence ID" value="NZ_NRHA01000025.1"/>
</dbReference>
<dbReference type="InterPro" id="IPR003010">
    <property type="entry name" value="C-N_Hydrolase"/>
</dbReference>